<evidence type="ECO:0000313" key="7">
    <source>
        <dbReference type="Proteomes" id="UP000070539"/>
    </source>
</evidence>
<dbReference type="Proteomes" id="UP000070539">
    <property type="component" value="Unassembled WGS sequence"/>
</dbReference>
<evidence type="ECO:0000256" key="3">
    <source>
        <dbReference type="ARBA" id="ARBA00062323"/>
    </source>
</evidence>
<evidence type="ECO:0000259" key="5">
    <source>
        <dbReference type="Pfam" id="PF13614"/>
    </source>
</evidence>
<dbReference type="PATRIC" id="fig|36847.3.peg.1003"/>
<dbReference type="Pfam" id="PF13614">
    <property type="entry name" value="AAA_31"/>
    <property type="match status" value="1"/>
</dbReference>
<dbReference type="CDD" id="cd02042">
    <property type="entry name" value="ParAB_family"/>
    <property type="match status" value="1"/>
</dbReference>
<dbReference type="Gene3D" id="3.40.50.300">
    <property type="entry name" value="P-loop containing nucleotide triphosphate hydrolases"/>
    <property type="match status" value="1"/>
</dbReference>
<dbReference type="GO" id="GO:0016887">
    <property type="term" value="F:ATP hydrolysis activity"/>
    <property type="evidence" value="ECO:0007669"/>
    <property type="project" value="RHEA"/>
</dbReference>
<accession>A0A136WGI2</accession>
<dbReference type="InterPro" id="IPR027417">
    <property type="entry name" value="P-loop_NTPase"/>
</dbReference>
<dbReference type="PANTHER" id="PTHR13696:SF99">
    <property type="entry name" value="COBYRINIC ACID AC-DIAMIDE SYNTHASE"/>
    <property type="match status" value="1"/>
</dbReference>
<keyword evidence="7" id="KW-1185">Reference proteome</keyword>
<dbReference type="FunFam" id="3.40.50.300:FF:000285">
    <property type="entry name" value="Sporulation initiation inhibitor Soj"/>
    <property type="match status" value="1"/>
</dbReference>
<dbReference type="InterPro" id="IPR050678">
    <property type="entry name" value="DNA_Partitioning_ATPase"/>
</dbReference>
<dbReference type="SUPFAM" id="SSF52540">
    <property type="entry name" value="P-loop containing nucleoside triphosphate hydrolases"/>
    <property type="match status" value="1"/>
</dbReference>
<keyword evidence="6" id="KW-0378">Hydrolase</keyword>
<dbReference type="AlphaFoldDB" id="A0A136WGI2"/>
<comment type="similarity">
    <text evidence="1">Belongs to the ParA family.</text>
</comment>
<evidence type="ECO:0000313" key="6">
    <source>
        <dbReference type="EMBL" id="KXL53624.1"/>
    </source>
</evidence>
<dbReference type="OrthoDB" id="9815116at2"/>
<protein>
    <recommendedName>
        <fullName evidence="4">Sporulation initiation inhibitor protein Soj</fullName>
    </recommendedName>
</protein>
<dbReference type="STRING" id="36847.CLNEO_08500"/>
<reference evidence="6 7" key="1">
    <citation type="submission" date="2016-01" db="EMBL/GenBank/DDBJ databases">
        <title>Genome sequence of Clostridium neopropionicum X4, DSM-3847.</title>
        <authorList>
            <person name="Poehlein A."/>
            <person name="Beck M.H."/>
            <person name="Bengelsdorf F.R."/>
            <person name="Daniel R."/>
            <person name="Duerre P."/>
        </authorList>
    </citation>
    <scope>NUCLEOTIDE SEQUENCE [LARGE SCALE GENOMIC DNA]</scope>
    <source>
        <strain evidence="6 7">DSM-3847</strain>
    </source>
</reference>
<organism evidence="6 7">
    <name type="scientific">Anaerotignum neopropionicum</name>
    <dbReference type="NCBI Taxonomy" id="36847"/>
    <lineage>
        <taxon>Bacteria</taxon>
        <taxon>Bacillati</taxon>
        <taxon>Bacillota</taxon>
        <taxon>Clostridia</taxon>
        <taxon>Lachnospirales</taxon>
        <taxon>Anaerotignaceae</taxon>
        <taxon>Anaerotignum</taxon>
    </lineage>
</organism>
<name>A0A136WGI2_9FIRM</name>
<comment type="subunit">
    <text evidence="3">Dimerizes in the presence of ATP but not ADP; ATP-binding is required for double-stranded (ds)DNA-binding. Interacts with DnaA.</text>
</comment>
<feature type="domain" description="AAA" evidence="5">
    <location>
        <begin position="1"/>
        <end position="182"/>
    </location>
</feature>
<comment type="catalytic activity">
    <reaction evidence="2">
        <text>ATP + H2O = ADP + phosphate + H(+)</text>
        <dbReference type="Rhea" id="RHEA:13065"/>
        <dbReference type="ChEBI" id="CHEBI:15377"/>
        <dbReference type="ChEBI" id="CHEBI:15378"/>
        <dbReference type="ChEBI" id="CHEBI:30616"/>
        <dbReference type="ChEBI" id="CHEBI:43474"/>
        <dbReference type="ChEBI" id="CHEBI:456216"/>
    </reaction>
</comment>
<dbReference type="InterPro" id="IPR025669">
    <property type="entry name" value="AAA_dom"/>
</dbReference>
<evidence type="ECO:0000256" key="1">
    <source>
        <dbReference type="ARBA" id="ARBA00006976"/>
    </source>
</evidence>
<sequence>MKIIAIVNQKGGVGKTVTAVNLAVGLAREGKKVIAIDFDAQGSLTVSLGYSEQDKMDTTVSTVLEKIIEDKPIAPDEGILHHEEGIDLLPANIELSGLEVTLVNTMSRECVLREYLKTISNSYDIAVIDCSPSLGMLTINALTAADEVIIPVQAQYLSIKGMEQLFRTIGRVRKQLNPNLQIGGVLITMADLRTNYTKDIISLLHNSYGRKIKIFDSVIPLSVRAAEMSAEGKSIYLHDPNGKVSIAYKGFIKEVG</sequence>
<comment type="caution">
    <text evidence="6">The sequence shown here is derived from an EMBL/GenBank/DDBJ whole genome shotgun (WGS) entry which is preliminary data.</text>
</comment>
<dbReference type="PANTHER" id="PTHR13696">
    <property type="entry name" value="P-LOOP CONTAINING NUCLEOSIDE TRIPHOSPHATE HYDROLASE"/>
    <property type="match status" value="1"/>
</dbReference>
<gene>
    <name evidence="6" type="primary">soj_3</name>
    <name evidence="6" type="ORF">CLNEO_08500</name>
</gene>
<dbReference type="EMBL" id="LRVM01000002">
    <property type="protein sequence ID" value="KXL53624.1"/>
    <property type="molecule type" value="Genomic_DNA"/>
</dbReference>
<evidence type="ECO:0000256" key="2">
    <source>
        <dbReference type="ARBA" id="ARBA00049360"/>
    </source>
</evidence>
<proteinExistence type="inferred from homology"/>
<evidence type="ECO:0000256" key="4">
    <source>
        <dbReference type="ARBA" id="ARBA00071824"/>
    </source>
</evidence>